<evidence type="ECO:0000256" key="13">
    <source>
        <dbReference type="ARBA" id="ARBA00045102"/>
    </source>
</evidence>
<evidence type="ECO:0000256" key="10">
    <source>
        <dbReference type="ARBA" id="ARBA00022989"/>
    </source>
</evidence>
<dbReference type="UniPathway" id="UPA00378"/>
<keyword evidence="10 14" id="KW-1133">Transmembrane helix</keyword>
<accession>S9PVZ3</accession>
<keyword evidence="11 14" id="KW-0472">Membrane</keyword>
<dbReference type="GO" id="GO:0005789">
    <property type="term" value="C:endoplasmic reticulum membrane"/>
    <property type="evidence" value="ECO:0007669"/>
    <property type="project" value="UniProtKB-SubCell"/>
</dbReference>
<feature type="transmembrane region" description="Helical" evidence="14">
    <location>
        <begin position="54"/>
        <end position="71"/>
    </location>
</feature>
<evidence type="ECO:0000256" key="8">
    <source>
        <dbReference type="ARBA" id="ARBA00022737"/>
    </source>
</evidence>
<dbReference type="Proteomes" id="UP000016088">
    <property type="component" value="Unassembled WGS sequence"/>
</dbReference>
<dbReference type="SUPFAM" id="SSF82109">
    <property type="entry name" value="MIR domain"/>
    <property type="match status" value="1"/>
</dbReference>
<dbReference type="Pfam" id="PF16192">
    <property type="entry name" value="PMT_4TMC"/>
    <property type="match status" value="1"/>
</dbReference>
<dbReference type="HOGENOM" id="CLU_008438_5_0_1"/>
<dbReference type="OMA" id="MCGWDDN"/>
<feature type="domain" description="MIR" evidence="16">
    <location>
        <begin position="332"/>
        <end position="386"/>
    </location>
</feature>
<reference evidence="17 18" key="1">
    <citation type="journal article" date="2011" name="Science">
        <title>Comparative functional genomics of the fission yeasts.</title>
        <authorList>
            <person name="Rhind N."/>
            <person name="Chen Z."/>
            <person name="Yassour M."/>
            <person name="Thompson D.A."/>
            <person name="Haas B.J."/>
            <person name="Habib N."/>
            <person name="Wapinski I."/>
            <person name="Roy S."/>
            <person name="Lin M.F."/>
            <person name="Heiman D.I."/>
            <person name="Young S.K."/>
            <person name="Furuya K."/>
            <person name="Guo Y."/>
            <person name="Pidoux A."/>
            <person name="Chen H.M."/>
            <person name="Robbertse B."/>
            <person name="Goldberg J.M."/>
            <person name="Aoki K."/>
            <person name="Bayne E.H."/>
            <person name="Berlin A.M."/>
            <person name="Desjardins C.A."/>
            <person name="Dobbs E."/>
            <person name="Dukaj L."/>
            <person name="Fan L."/>
            <person name="FitzGerald M.G."/>
            <person name="French C."/>
            <person name="Gujja S."/>
            <person name="Hansen K."/>
            <person name="Keifenheim D."/>
            <person name="Levin J.Z."/>
            <person name="Mosher R.A."/>
            <person name="Mueller C.A."/>
            <person name="Pfiffner J."/>
            <person name="Priest M."/>
            <person name="Russ C."/>
            <person name="Smialowska A."/>
            <person name="Swoboda P."/>
            <person name="Sykes S.M."/>
            <person name="Vaughn M."/>
            <person name="Vengrova S."/>
            <person name="Yoder R."/>
            <person name="Zeng Q."/>
            <person name="Allshire R."/>
            <person name="Baulcombe D."/>
            <person name="Birren B.W."/>
            <person name="Brown W."/>
            <person name="Ekwall K."/>
            <person name="Kellis M."/>
            <person name="Leatherwood J."/>
            <person name="Levin H."/>
            <person name="Margalit H."/>
            <person name="Martienssen R."/>
            <person name="Nieduszynski C.A."/>
            <person name="Spatafora J.W."/>
            <person name="Friedman N."/>
            <person name="Dalgaard J.Z."/>
            <person name="Baumann P."/>
            <person name="Niki H."/>
            <person name="Regev A."/>
            <person name="Nusbaum C."/>
        </authorList>
    </citation>
    <scope>NUCLEOTIDE SEQUENCE [LARGE SCALE GENOMIC DNA]</scope>
    <source>
        <strain evidence="18">yFS286</strain>
    </source>
</reference>
<evidence type="ECO:0000256" key="14">
    <source>
        <dbReference type="RuleBase" id="RU367007"/>
    </source>
</evidence>
<dbReference type="InterPro" id="IPR016093">
    <property type="entry name" value="MIR_motif"/>
</dbReference>
<dbReference type="VEuPathDB" id="FungiDB:SOCG_04850"/>
<evidence type="ECO:0000256" key="6">
    <source>
        <dbReference type="ARBA" id="ARBA00022679"/>
    </source>
</evidence>
<dbReference type="InterPro" id="IPR036300">
    <property type="entry name" value="MIR_dom_sf"/>
</dbReference>
<dbReference type="InterPro" id="IPR032421">
    <property type="entry name" value="PMT_4TMC"/>
</dbReference>
<feature type="domain" description="MIR" evidence="16">
    <location>
        <begin position="464"/>
        <end position="521"/>
    </location>
</feature>
<feature type="region of interest" description="Disordered" evidence="15">
    <location>
        <begin position="1"/>
        <end position="43"/>
    </location>
</feature>
<comment type="subcellular location">
    <subcellularLocation>
        <location evidence="1 14">Endoplasmic reticulum membrane</location>
        <topology evidence="1 14">Multi-pass membrane protein</topology>
    </subcellularLocation>
</comment>
<comment type="similarity">
    <text evidence="3 14">Belongs to the glycosyltransferase 39 family.</text>
</comment>
<keyword evidence="7 14" id="KW-0812">Transmembrane</keyword>
<dbReference type="InterPro" id="IPR003342">
    <property type="entry name" value="ArnT-like_N"/>
</dbReference>
<evidence type="ECO:0000256" key="12">
    <source>
        <dbReference type="ARBA" id="ARBA00045085"/>
    </source>
</evidence>
<comment type="catalytic activity">
    <reaction evidence="12 14">
        <text>a di-trans,poly-cis-dolichyl beta-D-mannosyl phosphate + L-threonyl-[protein] = 3-O-(alpha-D-mannosyl)-L-threonyl-[protein] + a di-trans,poly-cis-dolichyl phosphate + H(+)</text>
        <dbReference type="Rhea" id="RHEA:53396"/>
        <dbReference type="Rhea" id="RHEA-COMP:11060"/>
        <dbReference type="Rhea" id="RHEA-COMP:13547"/>
        <dbReference type="Rhea" id="RHEA-COMP:19498"/>
        <dbReference type="Rhea" id="RHEA-COMP:19501"/>
        <dbReference type="ChEBI" id="CHEBI:15378"/>
        <dbReference type="ChEBI" id="CHEBI:30013"/>
        <dbReference type="ChEBI" id="CHEBI:57683"/>
        <dbReference type="ChEBI" id="CHEBI:58211"/>
        <dbReference type="ChEBI" id="CHEBI:137323"/>
        <dbReference type="EC" id="2.4.1.109"/>
    </reaction>
</comment>
<feature type="transmembrane region" description="Helical" evidence="14">
    <location>
        <begin position="599"/>
        <end position="622"/>
    </location>
</feature>
<dbReference type="CDD" id="cd23284">
    <property type="entry name" value="beta-trefoil_MIR_PMT2-like"/>
    <property type="match status" value="1"/>
</dbReference>
<evidence type="ECO:0000256" key="1">
    <source>
        <dbReference type="ARBA" id="ARBA00004477"/>
    </source>
</evidence>
<evidence type="ECO:0000256" key="5">
    <source>
        <dbReference type="ARBA" id="ARBA00022676"/>
    </source>
</evidence>
<dbReference type="PROSITE" id="PS50919">
    <property type="entry name" value="MIR"/>
    <property type="match status" value="3"/>
</dbReference>
<evidence type="ECO:0000256" key="4">
    <source>
        <dbReference type="ARBA" id="ARBA00012839"/>
    </source>
</evidence>
<dbReference type="Pfam" id="PF02366">
    <property type="entry name" value="PMT"/>
    <property type="match status" value="1"/>
</dbReference>
<feature type="transmembrane region" description="Helical" evidence="14">
    <location>
        <begin position="193"/>
        <end position="213"/>
    </location>
</feature>
<dbReference type="GeneID" id="25033810"/>
<sequence>MSVGQKESSGKLRQRFPGKSNSPEISVVANETEDSKKQDGSSFATKRKSCCSNLFGYILVPLVLTIIAGFVRTWHIADSPVVIWDEAHFGKFASYYLKHEFYFDVHPPLGKMLNAVAGKLVGYDGQFDFDSGATYPEGMNYKFMRLWNAVFGTFCIPLAYFSATNFGYSFWAATLVGLMIALDNHLATISRFILLDSMLLFFILSTFFSLSRFHVYRKQPFSFYWFKWLILTGVCIGCVCSVKLVGLFITAVVGLYTVDELFRLLNDKKVSWTAYAGHWLTRIIFLIIIPFFIYALTFWIQFAVLSRSGPGDAQMPSLFQARLEGSPLTKNPVDLMYGSKFTLKSRNSAGALLHSHIQTFPGGSKQQQVTGYHHKDGNNEWMFLPEHGVHYDFEENDPKIPIKEGSLVRLVHPYTNRNLHTHDIPAPLNQRMYEVSGYGLGDIGDEKDYWQVKIISDSAHKDIASVHSLSTVFQLYNPVMDCYLSSSTSSLPAWGFGQIEMYCDPNTDAKNINTHWNVEEHINPRLPEGSLDDYPNSFWSDFFHLNRAMLRANNGLVPDEDKLDALRSDAYQWPFLLATLRMCGWGDDQIKYLLIGNPFAYWFATASLFGFVLFVVGSVLSWRRHALQWNSKKFDMVHFAGVYPFLGWFMNYLPYYIMGRVLYVHHYEPSYAFSAFIASFMVDWFARKLPHAARITVYLLLYVVVTAVFIYFKDVTFGMHGPSSKFQHLRWLKSWNVYD</sequence>
<evidence type="ECO:0000256" key="3">
    <source>
        <dbReference type="ARBA" id="ARBA00007222"/>
    </source>
</evidence>
<feature type="transmembrane region" description="Helical" evidence="14">
    <location>
        <begin position="225"/>
        <end position="258"/>
    </location>
</feature>
<dbReference type="PANTHER" id="PTHR10050">
    <property type="entry name" value="DOLICHYL-PHOSPHATE-MANNOSE--PROTEIN MANNOSYLTRANSFERASE"/>
    <property type="match status" value="1"/>
</dbReference>
<gene>
    <name evidence="17" type="ORF">SOCG_04850</name>
</gene>
<dbReference type="eggNOG" id="KOG3359">
    <property type="taxonomic scope" value="Eukaryota"/>
</dbReference>
<dbReference type="EMBL" id="KE503207">
    <property type="protein sequence ID" value="EPX72157.1"/>
    <property type="molecule type" value="Genomic_DNA"/>
</dbReference>
<comment type="pathway">
    <text evidence="2 14">Protein modification; protein glycosylation.</text>
</comment>
<evidence type="ECO:0000313" key="18">
    <source>
        <dbReference type="Proteomes" id="UP000016088"/>
    </source>
</evidence>
<proteinExistence type="inferred from homology"/>
<feature type="transmembrane region" description="Helical" evidence="14">
    <location>
        <begin position="634"/>
        <end position="657"/>
    </location>
</feature>
<evidence type="ECO:0000256" key="15">
    <source>
        <dbReference type="SAM" id="MobiDB-lite"/>
    </source>
</evidence>
<dbReference type="OrthoDB" id="292747at2759"/>
<evidence type="ECO:0000256" key="2">
    <source>
        <dbReference type="ARBA" id="ARBA00004922"/>
    </source>
</evidence>
<evidence type="ECO:0000259" key="16">
    <source>
        <dbReference type="PROSITE" id="PS50919"/>
    </source>
</evidence>
<feature type="transmembrane region" description="Helical" evidence="14">
    <location>
        <begin position="695"/>
        <end position="712"/>
    </location>
</feature>
<comment type="catalytic activity">
    <reaction evidence="13 14">
        <text>a di-trans,poly-cis-dolichyl beta-D-mannosyl phosphate + L-seryl-[protein] = 3-O-(alpha-D-mannosyl)-L-seryl-[protein] + a di-trans,poly-cis-dolichyl phosphate + H(+)</text>
        <dbReference type="Rhea" id="RHEA:17377"/>
        <dbReference type="Rhea" id="RHEA-COMP:9863"/>
        <dbReference type="Rhea" id="RHEA-COMP:13546"/>
        <dbReference type="Rhea" id="RHEA-COMP:19498"/>
        <dbReference type="Rhea" id="RHEA-COMP:19501"/>
        <dbReference type="ChEBI" id="CHEBI:15378"/>
        <dbReference type="ChEBI" id="CHEBI:29999"/>
        <dbReference type="ChEBI" id="CHEBI:57683"/>
        <dbReference type="ChEBI" id="CHEBI:58211"/>
        <dbReference type="ChEBI" id="CHEBI:137321"/>
        <dbReference type="EC" id="2.4.1.109"/>
    </reaction>
</comment>
<organism evidence="17 18">
    <name type="scientific">Schizosaccharomyces octosporus (strain yFS286)</name>
    <name type="common">Fission yeast</name>
    <name type="synonym">Octosporomyces octosporus</name>
    <dbReference type="NCBI Taxonomy" id="483514"/>
    <lineage>
        <taxon>Eukaryota</taxon>
        <taxon>Fungi</taxon>
        <taxon>Dikarya</taxon>
        <taxon>Ascomycota</taxon>
        <taxon>Taphrinomycotina</taxon>
        <taxon>Schizosaccharomycetes</taxon>
        <taxon>Schizosaccharomycetales</taxon>
        <taxon>Schizosaccharomycetaceae</taxon>
        <taxon>Schizosaccharomyces</taxon>
    </lineage>
</organism>
<feature type="domain" description="MIR" evidence="16">
    <location>
        <begin position="399"/>
        <end position="455"/>
    </location>
</feature>
<protein>
    <recommendedName>
        <fullName evidence="4 14">Dolichyl-phosphate-mannose--protein mannosyltransferase</fullName>
        <ecNumber evidence="4 14">2.4.1.109</ecNumber>
    </recommendedName>
</protein>
<dbReference type="SMART" id="SM00472">
    <property type="entry name" value="MIR"/>
    <property type="match status" value="3"/>
</dbReference>
<keyword evidence="5 14" id="KW-0328">Glycosyltransferase</keyword>
<dbReference type="FunFam" id="2.80.10.50:FF:000012">
    <property type="entry name" value="Protein O-mannosyl-transferase 1"/>
    <property type="match status" value="1"/>
</dbReference>
<evidence type="ECO:0000256" key="9">
    <source>
        <dbReference type="ARBA" id="ARBA00022824"/>
    </source>
</evidence>
<dbReference type="PANTHER" id="PTHR10050:SF46">
    <property type="entry name" value="PROTEIN O-MANNOSYL-TRANSFERASE 2"/>
    <property type="match status" value="1"/>
</dbReference>
<feature type="transmembrane region" description="Helical" evidence="14">
    <location>
        <begin position="146"/>
        <end position="162"/>
    </location>
</feature>
<name>S9PVZ3_SCHOY</name>
<keyword evidence="18" id="KW-1185">Reference proteome</keyword>
<comment type="function">
    <text evidence="14">Transfers mannose from Dol-P-mannose to Ser or Thr residues on proteins.</text>
</comment>
<keyword evidence="9 14" id="KW-0256">Endoplasmic reticulum</keyword>
<dbReference type="Gene3D" id="2.80.10.50">
    <property type="match status" value="1"/>
</dbReference>
<keyword evidence="8" id="KW-0677">Repeat</keyword>
<evidence type="ECO:0000256" key="7">
    <source>
        <dbReference type="ARBA" id="ARBA00022692"/>
    </source>
</evidence>
<dbReference type="EC" id="2.4.1.109" evidence="4 14"/>
<dbReference type="RefSeq" id="XP_013019451.1">
    <property type="nucleotide sequence ID" value="XM_013163997.1"/>
</dbReference>
<keyword evidence="6 14" id="KW-0808">Transferase</keyword>
<dbReference type="InterPro" id="IPR027005">
    <property type="entry name" value="PMT-like"/>
</dbReference>
<evidence type="ECO:0000313" key="17">
    <source>
        <dbReference type="EMBL" id="EPX72157.1"/>
    </source>
</evidence>
<evidence type="ECO:0000256" key="11">
    <source>
        <dbReference type="ARBA" id="ARBA00023136"/>
    </source>
</evidence>
<dbReference type="Pfam" id="PF02815">
    <property type="entry name" value="MIR"/>
    <property type="match status" value="1"/>
</dbReference>
<dbReference type="GO" id="GO:0004169">
    <property type="term" value="F:dolichyl-phosphate-mannose-protein mannosyltransferase activity"/>
    <property type="evidence" value="ECO:0007669"/>
    <property type="project" value="UniProtKB-UniRule"/>
</dbReference>
<feature type="transmembrane region" description="Helical" evidence="14">
    <location>
        <begin position="279"/>
        <end position="300"/>
    </location>
</feature>
<dbReference type="AlphaFoldDB" id="S9PVZ3"/>